<evidence type="ECO:0000313" key="2">
    <source>
        <dbReference type="EMBL" id="EAR16299.1"/>
    </source>
</evidence>
<proteinExistence type="predicted"/>
<evidence type="ECO:0000256" key="1">
    <source>
        <dbReference type="SAM" id="SignalP"/>
    </source>
</evidence>
<keyword evidence="3" id="KW-1185">Reference proteome</keyword>
<evidence type="ECO:0000313" key="3">
    <source>
        <dbReference type="Proteomes" id="UP000009049"/>
    </source>
</evidence>
<dbReference type="STRING" id="313596.RB2501_05355"/>
<feature type="chain" id="PRO_5002667368" description="Lipoprotein" evidence="1">
    <location>
        <begin position="24"/>
        <end position="212"/>
    </location>
</feature>
<accession>A4CH91</accession>
<name>A4CH91_ROBBH</name>
<dbReference type="eggNOG" id="ENOG5032Z3R">
    <property type="taxonomic scope" value="Bacteria"/>
</dbReference>
<evidence type="ECO:0008006" key="4">
    <source>
        <dbReference type="Google" id="ProtNLM"/>
    </source>
</evidence>
<dbReference type="Proteomes" id="UP000009049">
    <property type="component" value="Chromosome"/>
</dbReference>
<keyword evidence="1" id="KW-0732">Signal</keyword>
<gene>
    <name evidence="2" type="ordered locus">RB2501_05355</name>
</gene>
<dbReference type="RefSeq" id="WP_015753056.1">
    <property type="nucleotide sequence ID" value="NC_013222.1"/>
</dbReference>
<dbReference type="AlphaFoldDB" id="A4CH91"/>
<feature type="signal peptide" evidence="1">
    <location>
        <begin position="1"/>
        <end position="23"/>
    </location>
</feature>
<organism evidence="2 3">
    <name type="scientific">Robiginitalea biformata (strain ATCC BAA-864 / DSM 15991 / KCTC 12146 / HTCC2501)</name>
    <dbReference type="NCBI Taxonomy" id="313596"/>
    <lineage>
        <taxon>Bacteria</taxon>
        <taxon>Pseudomonadati</taxon>
        <taxon>Bacteroidota</taxon>
        <taxon>Flavobacteriia</taxon>
        <taxon>Flavobacteriales</taxon>
        <taxon>Flavobacteriaceae</taxon>
        <taxon>Robiginitalea</taxon>
    </lineage>
</organism>
<dbReference type="EMBL" id="CP001712">
    <property type="protein sequence ID" value="EAR16299.1"/>
    <property type="molecule type" value="Genomic_DNA"/>
</dbReference>
<sequence>MISKPIFLRLLAGFLLVSCWGCATLKQEEDPYAETWESVVESQNWKYALELGPDDAAARQEAYFALPDWTDGSSASADPEFVETYPKLVSRAYFRLIAEAMKADRRIRRSFQELSLEIRNTDSKPSRKLQRDYETARRRYIAHRQMLEGLLAWKAFNTYGSDDLEFFMREQLRPSLALYRKGAQQERILDYLMTELADLYHKPEEGILDNSL</sequence>
<dbReference type="KEGG" id="rbi:RB2501_05355"/>
<dbReference type="OrthoDB" id="1176663at2"/>
<protein>
    <recommendedName>
        <fullName evidence="4">Lipoprotein</fullName>
    </recommendedName>
</protein>
<dbReference type="HOGENOM" id="CLU_1308922_0_0_10"/>
<reference evidence="2 3" key="1">
    <citation type="journal article" date="2009" name="J. Bacteriol.">
        <title>Complete genome sequence of Robiginitalea biformata HTCC2501.</title>
        <authorList>
            <person name="Oh H.M."/>
            <person name="Giovannoni S.J."/>
            <person name="Lee K."/>
            <person name="Ferriera S."/>
            <person name="Johnson J."/>
            <person name="Cho J.C."/>
        </authorList>
    </citation>
    <scope>NUCLEOTIDE SEQUENCE [LARGE SCALE GENOMIC DNA]</scope>
    <source>
        <strain evidence="3">ATCC BAA-864 / HTCC2501 / KCTC 12146</strain>
    </source>
</reference>